<evidence type="ECO:0000259" key="2">
    <source>
        <dbReference type="Pfam" id="PF18962"/>
    </source>
</evidence>
<evidence type="ECO:0000313" key="4">
    <source>
        <dbReference type="Proteomes" id="UP000636004"/>
    </source>
</evidence>
<comment type="caution">
    <text evidence="3">The sequence shown here is derived from an EMBL/GenBank/DDBJ whole genome shotgun (WGS) entry which is preliminary data.</text>
</comment>
<dbReference type="InterPro" id="IPR036439">
    <property type="entry name" value="Dockerin_dom_sf"/>
</dbReference>
<dbReference type="Proteomes" id="UP000636004">
    <property type="component" value="Unassembled WGS sequence"/>
</dbReference>
<dbReference type="GO" id="GO:0000272">
    <property type="term" value="P:polysaccharide catabolic process"/>
    <property type="evidence" value="ECO:0007669"/>
    <property type="project" value="InterPro"/>
</dbReference>
<reference evidence="3" key="2">
    <citation type="submission" date="2020-09" db="EMBL/GenBank/DDBJ databases">
        <authorList>
            <person name="Sun Q."/>
            <person name="Kim S."/>
        </authorList>
    </citation>
    <scope>NUCLEOTIDE SEQUENCE</scope>
    <source>
        <strain evidence="3">KCTC 12710</strain>
    </source>
</reference>
<accession>A0A918VB51</accession>
<dbReference type="Pfam" id="PF00404">
    <property type="entry name" value="Dockerin_1"/>
    <property type="match status" value="1"/>
</dbReference>
<dbReference type="GO" id="GO:0004553">
    <property type="term" value="F:hydrolase activity, hydrolyzing O-glycosyl compounds"/>
    <property type="evidence" value="ECO:0007669"/>
    <property type="project" value="InterPro"/>
</dbReference>
<dbReference type="SUPFAM" id="SSF63446">
    <property type="entry name" value="Type I dockerin domain"/>
    <property type="match status" value="1"/>
</dbReference>
<dbReference type="Gene3D" id="1.10.1330.10">
    <property type="entry name" value="Dockerin domain"/>
    <property type="match status" value="1"/>
</dbReference>
<dbReference type="InterPro" id="IPR026444">
    <property type="entry name" value="Secre_tail"/>
</dbReference>
<gene>
    <name evidence="3" type="ORF">GCM10007028_27830</name>
</gene>
<dbReference type="CDD" id="cd14256">
    <property type="entry name" value="Dockerin_I"/>
    <property type="match status" value="1"/>
</dbReference>
<organism evidence="3 4">
    <name type="scientific">Algibacter mikhailovii</name>
    <dbReference type="NCBI Taxonomy" id="425498"/>
    <lineage>
        <taxon>Bacteria</taxon>
        <taxon>Pseudomonadati</taxon>
        <taxon>Bacteroidota</taxon>
        <taxon>Flavobacteriia</taxon>
        <taxon>Flavobacteriales</taxon>
        <taxon>Flavobacteriaceae</taxon>
        <taxon>Algibacter</taxon>
    </lineage>
</organism>
<dbReference type="Pfam" id="PF18962">
    <property type="entry name" value="Por_Secre_tail"/>
    <property type="match status" value="1"/>
</dbReference>
<keyword evidence="1" id="KW-0732">Signal</keyword>
<dbReference type="EMBL" id="BMWZ01000006">
    <property type="protein sequence ID" value="GGZ87978.1"/>
    <property type="molecule type" value="Genomic_DNA"/>
</dbReference>
<protein>
    <recommendedName>
        <fullName evidence="2">Secretion system C-terminal sorting domain-containing protein</fullName>
    </recommendedName>
</protein>
<name>A0A918VB51_9FLAO</name>
<dbReference type="RefSeq" id="WP_189361711.1">
    <property type="nucleotide sequence ID" value="NZ_BMWZ01000006.1"/>
</dbReference>
<evidence type="ECO:0000256" key="1">
    <source>
        <dbReference type="ARBA" id="ARBA00022729"/>
    </source>
</evidence>
<keyword evidence="4" id="KW-1185">Reference proteome</keyword>
<dbReference type="AlphaFoldDB" id="A0A918VB51"/>
<dbReference type="InterPro" id="IPR002105">
    <property type="entry name" value="Dockerin_1_rpt"/>
</dbReference>
<feature type="domain" description="Secretion system C-terminal sorting" evidence="2">
    <location>
        <begin position="412"/>
        <end position="478"/>
    </location>
</feature>
<proteinExistence type="predicted"/>
<sequence>MLQPNVSFGAGATRYCNGETARASIIENYGWTITDGGKDKDCIKKVNCLTVEDNIGFAGGTSDINLTLKSTELIKGFQFDITFPDGFVFDPLDLTKTELPTNFQVTCAAIGGNAYRVVGFSLTNETIPCGKKSILSFPTFINGETLEDDYPIPVTNVILSDVDNLDITCHCPLDGVITVYNHPLGDANGDYDVNVLDILATIDYIFGNPPSPFYFDLADVNFDATIDVFDVLGIQDIILNPSSKTSSGKTKESTASALSQSNYLFVDSQALSPSSSETLAFNLANNDVVKGLQFDFVLPEGITFNPKEIIGTSRLDGFTIRAQEVSKNTYKVIIFSLSSATITSGTGTILELPVFIDSEINNGVYPMVFKDVKISETNNKNVATTPPNVGNITIGTLGVDTLEKAKDKIKVFSNPVKNLLHMSSELEGYYQMYDLQGRYVGKGNVLIGNNEVDTSMLQSGLYMIKISTAISTVIMKFIKE</sequence>
<dbReference type="NCBIfam" id="TIGR04183">
    <property type="entry name" value="Por_Secre_tail"/>
    <property type="match status" value="1"/>
</dbReference>
<reference evidence="3" key="1">
    <citation type="journal article" date="2014" name="Int. J. Syst. Evol. Microbiol.">
        <title>Complete genome sequence of Corynebacterium casei LMG S-19264T (=DSM 44701T), isolated from a smear-ripened cheese.</title>
        <authorList>
            <consortium name="US DOE Joint Genome Institute (JGI-PGF)"/>
            <person name="Walter F."/>
            <person name="Albersmeier A."/>
            <person name="Kalinowski J."/>
            <person name="Ruckert C."/>
        </authorList>
    </citation>
    <scope>NUCLEOTIDE SEQUENCE</scope>
    <source>
        <strain evidence="3">KCTC 12710</strain>
    </source>
</reference>
<evidence type="ECO:0000313" key="3">
    <source>
        <dbReference type="EMBL" id="GGZ87978.1"/>
    </source>
</evidence>